<gene>
    <name evidence="2" type="ORF">C8N31_10648</name>
    <name evidence="1" type="ORF">PM02_05275</name>
</gene>
<dbReference type="PANTHER" id="PTHR35893:SF3">
    <property type="entry name" value="INNER MEMBRANE PROTEIN"/>
    <property type="match status" value="1"/>
</dbReference>
<dbReference type="PANTHER" id="PTHR35893">
    <property type="entry name" value="INNER MEMBRANE PROTEIN-RELATED"/>
    <property type="match status" value="1"/>
</dbReference>
<dbReference type="EMBL" id="QBKU01000006">
    <property type="protein sequence ID" value="PTX73585.1"/>
    <property type="molecule type" value="Genomic_DNA"/>
</dbReference>
<dbReference type="eggNOG" id="COG4575">
    <property type="taxonomic scope" value="Bacteria"/>
</dbReference>
<reference evidence="1 3" key="1">
    <citation type="journal article" date="2014" name="Genome Announc.">
        <title>Draft Genome Sequences of Two Isolates of the Roseobacter Group, Sulfitobacter sp. Strains 3SOLIMAR09 and 1FIGIMAR09, from Harbors of Mallorca Island (Mediterranean Sea).</title>
        <authorList>
            <person name="Mas-Llado M."/>
            <person name="Pina-Villalonga J.M."/>
            <person name="Brunet-Galmes I."/>
            <person name="Nogales B."/>
            <person name="Bosch R."/>
        </authorList>
    </citation>
    <scope>NUCLEOTIDE SEQUENCE [LARGE SCALE GENOMIC DNA]</scope>
    <source>
        <strain evidence="1 3">1FIGIMAR09</strain>
    </source>
</reference>
<dbReference type="Proteomes" id="UP000244092">
    <property type="component" value="Unassembled WGS sequence"/>
</dbReference>
<dbReference type="EMBL" id="JEMU01000003">
    <property type="protein sequence ID" value="KAJ04234.1"/>
    <property type="molecule type" value="Genomic_DNA"/>
</dbReference>
<reference evidence="2 4" key="2">
    <citation type="submission" date="2018-04" db="EMBL/GenBank/DDBJ databases">
        <title>Genomic Encyclopedia of Archaeal and Bacterial Type Strains, Phase II (KMG-II): from individual species to whole genera.</title>
        <authorList>
            <person name="Goeker M."/>
        </authorList>
    </citation>
    <scope>NUCLEOTIDE SEQUENCE [LARGE SCALE GENOMIC DNA]</scope>
    <source>
        <strain evidence="2 4">DSM 12244</strain>
    </source>
</reference>
<dbReference type="GO" id="GO:0043022">
    <property type="term" value="F:ribosome binding"/>
    <property type="evidence" value="ECO:0007669"/>
    <property type="project" value="InterPro"/>
</dbReference>
<sequence>MARASTNGSTKDVSVQDLTDQIETLRKDLSDLTSTMADMGKAKKAQLADAAAQQVETARKKGIETADMLGGHARDVQGQANDFVKSQPATALGIAAGVGFLVGLMSTRR</sequence>
<evidence type="ECO:0000313" key="1">
    <source>
        <dbReference type="EMBL" id="KAJ04234.1"/>
    </source>
</evidence>
<evidence type="ECO:0000313" key="3">
    <source>
        <dbReference type="Proteomes" id="UP000027337"/>
    </source>
</evidence>
<organism evidence="1 3">
    <name type="scientific">Sulfitobacter mediterraneus</name>
    <dbReference type="NCBI Taxonomy" id="83219"/>
    <lineage>
        <taxon>Bacteria</taxon>
        <taxon>Pseudomonadati</taxon>
        <taxon>Pseudomonadota</taxon>
        <taxon>Alphaproteobacteria</taxon>
        <taxon>Rhodobacterales</taxon>
        <taxon>Roseobacteraceae</taxon>
        <taxon>Sulfitobacter</taxon>
    </lineage>
</organism>
<dbReference type="STRING" id="83219.PM02_05275"/>
<evidence type="ECO:0000313" key="2">
    <source>
        <dbReference type="EMBL" id="PTX73585.1"/>
    </source>
</evidence>
<protein>
    <submittedName>
        <fullName evidence="2">ElaB/YqjD/DUF883 family membrane-anchored ribosome-binding protein</fullName>
    </submittedName>
</protein>
<dbReference type="AlphaFoldDB" id="A0A061SWL7"/>
<dbReference type="InterPro" id="IPR010279">
    <property type="entry name" value="YqjD/ElaB"/>
</dbReference>
<proteinExistence type="predicted"/>
<dbReference type="RefSeq" id="WP_025049727.1">
    <property type="nucleotide sequence ID" value="NZ_JEMU01000003.1"/>
</dbReference>
<dbReference type="Proteomes" id="UP000027337">
    <property type="component" value="Unassembled WGS sequence"/>
</dbReference>
<dbReference type="OrthoDB" id="8373403at2"/>
<evidence type="ECO:0000313" key="4">
    <source>
        <dbReference type="Proteomes" id="UP000244092"/>
    </source>
</evidence>
<keyword evidence="3" id="KW-1185">Reference proteome</keyword>
<name>A0A061SWL7_9RHOB</name>
<accession>A0A061SWL7</accession>
<comment type="caution">
    <text evidence="1">The sequence shown here is derived from an EMBL/GenBank/DDBJ whole genome shotgun (WGS) entry which is preliminary data.</text>
</comment>